<dbReference type="EMBL" id="CP005080">
    <property type="protein sequence ID" value="AGK78638.1"/>
    <property type="molecule type" value="Genomic_DNA"/>
</dbReference>
<evidence type="ECO:0000256" key="1">
    <source>
        <dbReference type="SAM" id="MobiDB-lite"/>
    </source>
</evidence>
<gene>
    <name evidence="2" type="ORF">SFUL_3720</name>
</gene>
<accession>N0CYI8</accession>
<dbReference type="HOGENOM" id="CLU_2345503_0_0_11"/>
<sequence length="102" mass="11470">MMVEGLPPNGALARRLSGHHWEHRDFLTADLRDLLAYLVTDFRNANKAEDAPVQPPPEPVWRPEKPGAKKKRQKKARREATEARNAYLGIVALATPQHAEKG</sequence>
<evidence type="ECO:0000313" key="2">
    <source>
        <dbReference type="EMBL" id="AGK78638.1"/>
    </source>
</evidence>
<feature type="region of interest" description="Disordered" evidence="1">
    <location>
        <begin position="45"/>
        <end position="81"/>
    </location>
</feature>
<name>N0CYI8_STRMI</name>
<dbReference type="Proteomes" id="UP000013304">
    <property type="component" value="Chromosome"/>
</dbReference>
<feature type="compositionally biased region" description="Basic residues" evidence="1">
    <location>
        <begin position="68"/>
        <end position="77"/>
    </location>
</feature>
<dbReference type="KEGG" id="sfi:SFUL_3720"/>
<reference evidence="2 3" key="1">
    <citation type="submission" date="2013-04" db="EMBL/GenBank/DDBJ databases">
        <title>Complete genome sequence of Streptomyces fulvissimus.</title>
        <authorList>
            <person name="Myronovskyi M."/>
            <person name="Tokovenko B."/>
            <person name="Manderscheid N."/>
            <person name="Petzke L."/>
            <person name="Luzhetskyy A."/>
        </authorList>
    </citation>
    <scope>NUCLEOTIDE SEQUENCE [LARGE SCALE GENOMIC DNA]</scope>
    <source>
        <strain evidence="2 3">DSM 40593</strain>
    </source>
</reference>
<proteinExistence type="predicted"/>
<evidence type="ECO:0000313" key="3">
    <source>
        <dbReference type="Proteomes" id="UP000013304"/>
    </source>
</evidence>
<dbReference type="eggNOG" id="ENOG50329E4">
    <property type="taxonomic scope" value="Bacteria"/>
</dbReference>
<dbReference type="AlphaFoldDB" id="N0CYI8"/>
<protein>
    <submittedName>
        <fullName evidence="2">Uncharacterized protein</fullName>
    </submittedName>
</protein>
<dbReference type="PATRIC" id="fig|1303692.3.peg.3734"/>
<organism evidence="2 3">
    <name type="scientific">Streptomyces microflavus DSM 40593</name>
    <dbReference type="NCBI Taxonomy" id="1303692"/>
    <lineage>
        <taxon>Bacteria</taxon>
        <taxon>Bacillati</taxon>
        <taxon>Actinomycetota</taxon>
        <taxon>Actinomycetes</taxon>
        <taxon>Kitasatosporales</taxon>
        <taxon>Streptomycetaceae</taxon>
        <taxon>Streptomyces</taxon>
    </lineage>
</organism>